<evidence type="ECO:0000313" key="3">
    <source>
        <dbReference type="Proteomes" id="UP000077349"/>
    </source>
</evidence>
<feature type="domain" description="Amidohydrolase 3" evidence="1">
    <location>
        <begin position="55"/>
        <end position="127"/>
    </location>
</feature>
<dbReference type="InterPro" id="IPR013108">
    <property type="entry name" value="Amidohydro_3"/>
</dbReference>
<evidence type="ECO:0000313" key="2">
    <source>
        <dbReference type="EMBL" id="OAG75538.1"/>
    </source>
</evidence>
<dbReference type="Proteomes" id="UP000077349">
    <property type="component" value="Unassembled WGS sequence"/>
</dbReference>
<dbReference type="AlphaFoldDB" id="A0A177G5D1"/>
<organism evidence="2 3">
    <name type="scientific">Acetobacter malorum</name>
    <dbReference type="NCBI Taxonomy" id="178901"/>
    <lineage>
        <taxon>Bacteria</taxon>
        <taxon>Pseudomonadati</taxon>
        <taxon>Pseudomonadota</taxon>
        <taxon>Alphaproteobacteria</taxon>
        <taxon>Acetobacterales</taxon>
        <taxon>Acetobacteraceae</taxon>
        <taxon>Acetobacter</taxon>
    </lineage>
</organism>
<dbReference type="Pfam" id="PF07969">
    <property type="entry name" value="Amidohydro_3"/>
    <property type="match status" value="1"/>
</dbReference>
<dbReference type="PANTHER" id="PTHR22642">
    <property type="entry name" value="IMIDAZOLONEPROPIONASE"/>
    <property type="match status" value="1"/>
</dbReference>
<accession>A0A177G5D1</accession>
<dbReference type="EMBL" id="LVHD01000039">
    <property type="protein sequence ID" value="OAG75538.1"/>
    <property type="molecule type" value="Genomic_DNA"/>
</dbReference>
<dbReference type="SUPFAM" id="SSF51338">
    <property type="entry name" value="Composite domain of metallo-dependent hydrolases"/>
    <property type="match status" value="1"/>
</dbReference>
<dbReference type="Gene3D" id="2.30.40.10">
    <property type="entry name" value="Urease, subunit C, domain 1"/>
    <property type="match status" value="1"/>
</dbReference>
<keyword evidence="2" id="KW-0378">Hydrolase</keyword>
<proteinExistence type="predicted"/>
<reference evidence="2 3" key="1">
    <citation type="submission" date="2016-03" db="EMBL/GenBank/DDBJ databases">
        <title>Draft genome sequence of Acetobacter malorum CECT 7742, a strain isolated from strawberry vinegar.</title>
        <authorList>
            <person name="Sainz F."/>
            <person name="Mas A."/>
            <person name="Torija M.J."/>
        </authorList>
    </citation>
    <scope>NUCLEOTIDE SEQUENCE [LARGE SCALE GENOMIC DNA]</scope>
    <source>
        <strain evidence="2 3">CECT 7742</strain>
    </source>
</reference>
<gene>
    <name evidence="2" type="ORF">Amal_03296</name>
</gene>
<evidence type="ECO:0000259" key="1">
    <source>
        <dbReference type="Pfam" id="PF07969"/>
    </source>
</evidence>
<dbReference type="GO" id="GO:0016810">
    <property type="term" value="F:hydrolase activity, acting on carbon-nitrogen (but not peptide) bonds"/>
    <property type="evidence" value="ECO:0007669"/>
    <property type="project" value="InterPro"/>
</dbReference>
<comment type="caution">
    <text evidence="2">The sequence shown here is derived from an EMBL/GenBank/DDBJ whole genome shotgun (WGS) entry which is preliminary data.</text>
</comment>
<dbReference type="PANTHER" id="PTHR22642:SF2">
    <property type="entry name" value="PROTEIN LONG AFTER FAR-RED 3"/>
    <property type="match status" value="1"/>
</dbReference>
<dbReference type="PATRIC" id="fig|178901.16.peg.3518"/>
<sequence length="145" mass="15813">MDFSSFFGGNRCDFPLLKLFDEGSCVVRLVGDDGLGSDFIEQWLCFSDVGPLSACQGKSHSLSRASVLRAITMNSSYELRQETETGSIEAGKMADLIILDHNIMKVPVEDISQTKVLLTMVGGKVVYSTGVIPLNPSPQRVFYIG</sequence>
<dbReference type="Gene3D" id="3.20.20.140">
    <property type="entry name" value="Metal-dependent hydrolases"/>
    <property type="match status" value="1"/>
</dbReference>
<protein>
    <submittedName>
        <fullName evidence="2">Amidohydrolase 3</fullName>
    </submittedName>
</protein>
<name>A0A177G5D1_9PROT</name>
<dbReference type="InterPro" id="IPR011059">
    <property type="entry name" value="Metal-dep_hydrolase_composite"/>
</dbReference>